<keyword evidence="6" id="KW-0804">Transcription</keyword>
<dbReference type="GO" id="GO:0003677">
    <property type="term" value="F:DNA binding"/>
    <property type="evidence" value="ECO:0007669"/>
    <property type="project" value="InterPro"/>
</dbReference>
<evidence type="ECO:0000256" key="5">
    <source>
        <dbReference type="ARBA" id="ARBA00022695"/>
    </source>
</evidence>
<dbReference type="SUPFAM" id="SSF56672">
    <property type="entry name" value="DNA/RNA polymerases"/>
    <property type="match status" value="1"/>
</dbReference>
<dbReference type="GO" id="GO:0006390">
    <property type="term" value="P:mitochondrial transcription"/>
    <property type="evidence" value="ECO:0007669"/>
    <property type="project" value="TreeGrafter"/>
</dbReference>
<evidence type="ECO:0000259" key="8">
    <source>
        <dbReference type="Pfam" id="PF00940"/>
    </source>
</evidence>
<dbReference type="InterPro" id="IPR002092">
    <property type="entry name" value="DNA-dir_Rpol_phage-type"/>
</dbReference>
<keyword evidence="4" id="KW-0808">Transferase</keyword>
<dbReference type="EC" id="2.7.7.6" evidence="2"/>
<evidence type="ECO:0000313" key="9">
    <source>
        <dbReference type="EMBL" id="AAB01080.1"/>
    </source>
</evidence>
<dbReference type="GO" id="GO:0034245">
    <property type="term" value="C:mitochondrial DNA-directed RNA polymerase complex"/>
    <property type="evidence" value="ECO:0007669"/>
    <property type="project" value="TreeGrafter"/>
</dbReference>
<reference evidence="9" key="1">
    <citation type="journal article" date="1996" name="Nucleic Acids Res.">
        <title>Sequences homologous to yeast mitochondrial and bacteriophage T3 and T7 RNA polymerases are widespread throughout the eukaryotic lineage.</title>
        <authorList>
            <person name="Cermakian N."/>
            <person name="Ikeda T.M."/>
            <person name="Cedergren R."/>
            <person name="Gray M.W."/>
        </authorList>
    </citation>
    <scope>NUCLEOTIDE SEQUENCE</scope>
    <source>
        <strain evidence="9">Guillard</strain>
    </source>
</reference>
<dbReference type="GO" id="GO:0003899">
    <property type="term" value="F:DNA-directed RNA polymerase activity"/>
    <property type="evidence" value="ECO:0007669"/>
    <property type="project" value="UniProtKB-EC"/>
</dbReference>
<protein>
    <recommendedName>
        <fullName evidence="2">DNA-directed RNA polymerase</fullName>
        <ecNumber evidence="2">2.7.7.6</ecNumber>
    </recommendedName>
</protein>
<dbReference type="PANTHER" id="PTHR10102">
    <property type="entry name" value="DNA-DIRECTED RNA POLYMERASE, MITOCHONDRIAL"/>
    <property type="match status" value="1"/>
</dbReference>
<comment type="catalytic activity">
    <reaction evidence="7">
        <text>RNA(n) + a ribonucleoside 5'-triphosphate = RNA(n+1) + diphosphate</text>
        <dbReference type="Rhea" id="RHEA:21248"/>
        <dbReference type="Rhea" id="RHEA-COMP:14527"/>
        <dbReference type="Rhea" id="RHEA-COMP:17342"/>
        <dbReference type="ChEBI" id="CHEBI:33019"/>
        <dbReference type="ChEBI" id="CHEBI:61557"/>
        <dbReference type="ChEBI" id="CHEBI:140395"/>
        <dbReference type="EC" id="2.7.7.6"/>
    </reaction>
</comment>
<evidence type="ECO:0000256" key="2">
    <source>
        <dbReference type="ARBA" id="ARBA00012418"/>
    </source>
</evidence>
<feature type="non-terminal residue" evidence="9">
    <location>
        <position position="217"/>
    </location>
</feature>
<dbReference type="InterPro" id="IPR046950">
    <property type="entry name" value="DNA-dir_Rpol_C_phage-type"/>
</dbReference>
<evidence type="ECO:0000256" key="1">
    <source>
        <dbReference type="ARBA" id="ARBA00009493"/>
    </source>
</evidence>
<dbReference type="InterPro" id="IPR043502">
    <property type="entry name" value="DNA/RNA_pol_sf"/>
</dbReference>
<dbReference type="Pfam" id="PF00940">
    <property type="entry name" value="RNA_pol"/>
    <property type="match status" value="1"/>
</dbReference>
<evidence type="ECO:0000256" key="3">
    <source>
        <dbReference type="ARBA" id="ARBA00022478"/>
    </source>
</evidence>
<evidence type="ECO:0000256" key="4">
    <source>
        <dbReference type="ARBA" id="ARBA00022679"/>
    </source>
</evidence>
<keyword evidence="3" id="KW-0240">DNA-directed RNA polymerase</keyword>
<organism evidence="9">
    <name type="scientific">Pycnococcus provasolii</name>
    <dbReference type="NCBI Taxonomy" id="41880"/>
    <lineage>
        <taxon>Eukaryota</taxon>
        <taxon>Viridiplantae</taxon>
        <taxon>Chlorophyta</taxon>
        <taxon>Pseudoscourfieldiophyceae</taxon>
        <taxon>Pseudoscourfieldiales</taxon>
        <taxon>Pycnococcaceae</taxon>
        <taxon>Pycnococcus</taxon>
    </lineage>
</organism>
<proteinExistence type="inferred from homology"/>
<feature type="non-terminal residue" evidence="9">
    <location>
        <position position="1"/>
    </location>
</feature>
<dbReference type="EMBL" id="U34286">
    <property type="protein sequence ID" value="AAB01080.1"/>
    <property type="molecule type" value="Genomic_DNA"/>
</dbReference>
<evidence type="ECO:0000256" key="7">
    <source>
        <dbReference type="ARBA" id="ARBA00048552"/>
    </source>
</evidence>
<evidence type="ECO:0000256" key="6">
    <source>
        <dbReference type="ARBA" id="ARBA00023163"/>
    </source>
</evidence>
<name>Q40295_9CHLO</name>
<feature type="domain" description="DNA-directed RNA polymerase C-terminal" evidence="8">
    <location>
        <begin position="1"/>
        <end position="217"/>
    </location>
</feature>
<comment type="similarity">
    <text evidence="1">Belongs to the phage and mitochondrial RNA polymerase family.</text>
</comment>
<dbReference type="AlphaFoldDB" id="Q40295"/>
<accession>Q40295</accession>
<dbReference type="PIR" id="S66155">
    <property type="entry name" value="S66155"/>
</dbReference>
<keyword evidence="5" id="KW-0548">Nucleotidyltransferase</keyword>
<sequence length="217" mass="24820">SVYGVTWIGARDQIESRLRERGWPAGLERREVARYATDMTMSGLADVFQDARNVMAWLGTCASITSKNWKFEKGGIEIDPEEVDEKEFRKRSFNPMVRTRDVEMCKQRELHSNADREKEEIEWVDDPNLHIGQPMRWTTPMGMVCVQPYRKVDNKKINTVLQTISVDIHSEALPVVSAKQRSAFAPNYVHSIDSAHMMKTAEECIGRGMDFAGVHDS</sequence>
<dbReference type="Gene3D" id="1.10.150.20">
    <property type="entry name" value="5' to 3' exonuclease, C-terminal subdomain"/>
    <property type="match status" value="1"/>
</dbReference>
<dbReference type="PANTHER" id="PTHR10102:SF0">
    <property type="entry name" value="DNA-DIRECTED RNA POLYMERASE, MITOCHONDRIAL"/>
    <property type="match status" value="1"/>
</dbReference>